<dbReference type="InterPro" id="IPR029068">
    <property type="entry name" value="Glyas_Bleomycin-R_OHBP_Dase"/>
</dbReference>
<accession>A0A832M2Z7</accession>
<dbReference type="Gene3D" id="3.30.720.120">
    <property type="match status" value="1"/>
</dbReference>
<dbReference type="SUPFAM" id="SSF54593">
    <property type="entry name" value="Glyoxalase/Bleomycin resistance protein/Dihydroxybiphenyl dioxygenase"/>
    <property type="match status" value="1"/>
</dbReference>
<organism evidence="2">
    <name type="scientific">Oscillatoriales cyanobacterium SpSt-402</name>
    <dbReference type="NCBI Taxonomy" id="2282168"/>
    <lineage>
        <taxon>Bacteria</taxon>
        <taxon>Bacillati</taxon>
        <taxon>Cyanobacteriota</taxon>
        <taxon>Cyanophyceae</taxon>
        <taxon>Oscillatoriophycideae</taxon>
        <taxon>Oscillatoriales</taxon>
    </lineage>
</organism>
<dbReference type="InterPro" id="IPR037523">
    <property type="entry name" value="VOC_core"/>
</dbReference>
<dbReference type="Gene3D" id="3.30.720.110">
    <property type="match status" value="1"/>
</dbReference>
<gene>
    <name evidence="2" type="ORF">ENR47_02440</name>
</gene>
<sequence length="138" mass="15319">MGNVIPGGWMNSQYQPTNYSTVSPYLIVKDEAATIDFLKRVFGAIELRKLPDESGKLKHAEVRIDDTVIMLADPAPPDWAPILSHVHVYVWDVDATYREAIVSGAISVQEPVKQQDEDKRGGVKDCGGATWWIAPQVK</sequence>
<name>A0A832M2Z7_9CYAN</name>
<dbReference type="InterPro" id="IPR004360">
    <property type="entry name" value="Glyas_Fos-R_dOase_dom"/>
</dbReference>
<dbReference type="PANTHER" id="PTHR34109">
    <property type="entry name" value="BNAUNNG04460D PROTEIN-RELATED"/>
    <property type="match status" value="1"/>
</dbReference>
<proteinExistence type="predicted"/>
<dbReference type="CDD" id="cd07246">
    <property type="entry name" value="VOC_like"/>
    <property type="match status" value="1"/>
</dbReference>
<comment type="caution">
    <text evidence="2">The sequence shown here is derived from an EMBL/GenBank/DDBJ whole genome shotgun (WGS) entry which is preliminary data.</text>
</comment>
<dbReference type="Pfam" id="PF00903">
    <property type="entry name" value="Glyoxalase"/>
    <property type="match status" value="1"/>
</dbReference>
<protein>
    <submittedName>
        <fullName evidence="2">VOC family protein</fullName>
    </submittedName>
</protein>
<dbReference type="PROSITE" id="PS51819">
    <property type="entry name" value="VOC"/>
    <property type="match status" value="1"/>
</dbReference>
<reference evidence="2" key="1">
    <citation type="journal article" date="2020" name="mSystems">
        <title>Genome- and Community-Level Interaction Insights into Carbon Utilization and Element Cycling Functions of Hydrothermarchaeota in Hydrothermal Sediment.</title>
        <authorList>
            <person name="Zhou Z."/>
            <person name="Liu Y."/>
            <person name="Xu W."/>
            <person name="Pan J."/>
            <person name="Luo Z.H."/>
            <person name="Li M."/>
        </authorList>
    </citation>
    <scope>NUCLEOTIDE SEQUENCE [LARGE SCALE GENOMIC DNA]</scope>
    <source>
        <strain evidence="2">SpSt-402</strain>
    </source>
</reference>
<evidence type="ECO:0000259" key="1">
    <source>
        <dbReference type="PROSITE" id="PS51819"/>
    </source>
</evidence>
<dbReference type="AlphaFoldDB" id="A0A832M2Z7"/>
<feature type="domain" description="VOC" evidence="1">
    <location>
        <begin position="20"/>
        <end position="136"/>
    </location>
</feature>
<dbReference type="EMBL" id="DSRD01000161">
    <property type="protein sequence ID" value="HGW93133.1"/>
    <property type="molecule type" value="Genomic_DNA"/>
</dbReference>
<dbReference type="PANTHER" id="PTHR34109:SF1">
    <property type="entry name" value="VOC DOMAIN-CONTAINING PROTEIN"/>
    <property type="match status" value="1"/>
</dbReference>
<evidence type="ECO:0000313" key="2">
    <source>
        <dbReference type="EMBL" id="HGW93133.1"/>
    </source>
</evidence>